<dbReference type="PANTHER" id="PTHR11005">
    <property type="entry name" value="LYSOSOMAL ACID LIPASE-RELATED"/>
    <property type="match status" value="1"/>
</dbReference>
<evidence type="ECO:0000256" key="1">
    <source>
        <dbReference type="ARBA" id="ARBA00010701"/>
    </source>
</evidence>
<evidence type="ECO:0000256" key="8">
    <source>
        <dbReference type="SAM" id="SignalP"/>
    </source>
</evidence>
<accession>F5GTG5</accession>
<dbReference type="SUPFAM" id="SSF53474">
    <property type="entry name" value="alpha/beta-Hydrolases"/>
    <property type="match status" value="1"/>
</dbReference>
<dbReference type="AlphaFoldDB" id="F5GTG5"/>
<dbReference type="GO" id="GO:0016042">
    <property type="term" value="P:lipid catabolic process"/>
    <property type="evidence" value="ECO:0007669"/>
    <property type="project" value="UniProtKB-KW"/>
</dbReference>
<dbReference type="FunFam" id="3.40.50.1820:FF:000057">
    <property type="entry name" value="Lipase"/>
    <property type="match status" value="1"/>
</dbReference>
<dbReference type="InterPro" id="IPR000073">
    <property type="entry name" value="AB_hydrolase_1"/>
</dbReference>
<evidence type="ECO:0000256" key="2">
    <source>
        <dbReference type="ARBA" id="ARBA00022729"/>
    </source>
</evidence>
<reference evidence="11" key="1">
    <citation type="journal article" date="2011" name="J. Insect Physiol.">
        <title>The effects of the broad-specificity lipase inhibitor, tetrahydrolipstatin, on the growth, development and survival of the larvae of Epiphyas postvittana (Walker) (Tortricidae, Lepidoptera).</title>
        <authorList>
            <person name="Markwick N.P."/>
            <person name="Poulton J."/>
            <person name="McGhie T.K."/>
            <person name="Wohlers M.W."/>
            <person name="Christeller J.T."/>
        </authorList>
    </citation>
    <scope>NUCLEOTIDE SEQUENCE</scope>
    <source>
        <tissue evidence="11">Midgut</tissue>
    </source>
</reference>
<dbReference type="GO" id="GO:0016788">
    <property type="term" value="F:hydrolase activity, acting on ester bonds"/>
    <property type="evidence" value="ECO:0007669"/>
    <property type="project" value="InterPro"/>
</dbReference>
<evidence type="ECO:0000256" key="4">
    <source>
        <dbReference type="ARBA" id="ARBA00022963"/>
    </source>
</evidence>
<dbReference type="PIRSF" id="PIRSF000862">
    <property type="entry name" value="Steryl_ester_lip"/>
    <property type="match status" value="1"/>
</dbReference>
<dbReference type="EMBL" id="JI484238">
    <property type="protein sequence ID" value="AEB26289.1"/>
    <property type="molecule type" value="mRNA"/>
</dbReference>
<dbReference type="Pfam" id="PF04083">
    <property type="entry name" value="Abhydro_lipase"/>
    <property type="match status" value="1"/>
</dbReference>
<feature type="active site" description="Charge relay system" evidence="7">
    <location>
        <position position="382"/>
    </location>
</feature>
<name>F5GTG5_EPIPO</name>
<dbReference type="Pfam" id="PF00561">
    <property type="entry name" value="Abhydrolase_1"/>
    <property type="match status" value="1"/>
</dbReference>
<dbReference type="Gene3D" id="3.40.50.1820">
    <property type="entry name" value="alpha/beta hydrolase"/>
    <property type="match status" value="1"/>
</dbReference>
<dbReference type="InterPro" id="IPR029058">
    <property type="entry name" value="AB_hydrolase_fold"/>
</dbReference>
<evidence type="ECO:0000259" key="9">
    <source>
        <dbReference type="Pfam" id="PF00561"/>
    </source>
</evidence>
<protein>
    <submittedName>
        <fullName evidence="11">Gastric lipase-like protein</fullName>
    </submittedName>
</protein>
<dbReference type="InterPro" id="IPR006693">
    <property type="entry name" value="AB_hydrolase_lipase"/>
</dbReference>
<keyword evidence="2 8" id="KW-0732">Signal</keyword>
<feature type="active site" description="Charge relay system" evidence="7">
    <location>
        <position position="351"/>
    </location>
</feature>
<feature type="domain" description="AB hydrolase-1" evidence="9">
    <location>
        <begin position="110"/>
        <end position="191"/>
    </location>
</feature>
<feature type="signal peptide" evidence="8">
    <location>
        <begin position="1"/>
        <end position="18"/>
    </location>
</feature>
<evidence type="ECO:0000256" key="6">
    <source>
        <dbReference type="ARBA" id="ARBA00023180"/>
    </source>
</evidence>
<dbReference type="InterPro" id="IPR025483">
    <property type="entry name" value="Lipase_euk"/>
</dbReference>
<keyword evidence="3" id="KW-0378">Hydrolase</keyword>
<keyword evidence="4" id="KW-0442">Lipid degradation</keyword>
<organism evidence="11">
    <name type="scientific">Epiphyas postvittana</name>
    <name type="common">Light brown apple moth</name>
    <dbReference type="NCBI Taxonomy" id="65032"/>
    <lineage>
        <taxon>Eukaryota</taxon>
        <taxon>Metazoa</taxon>
        <taxon>Ecdysozoa</taxon>
        <taxon>Arthropoda</taxon>
        <taxon>Hexapoda</taxon>
        <taxon>Insecta</taxon>
        <taxon>Pterygota</taxon>
        <taxon>Neoptera</taxon>
        <taxon>Endopterygota</taxon>
        <taxon>Lepidoptera</taxon>
        <taxon>Glossata</taxon>
        <taxon>Ditrysia</taxon>
        <taxon>Tortricoidea</taxon>
        <taxon>Tortricidae</taxon>
        <taxon>Tortricinae</taxon>
        <taxon>Epiphyas</taxon>
    </lineage>
</organism>
<feature type="domain" description="Partial AB-hydrolase lipase" evidence="10">
    <location>
        <begin position="44"/>
        <end position="84"/>
    </location>
</feature>
<evidence type="ECO:0000259" key="10">
    <source>
        <dbReference type="Pfam" id="PF04083"/>
    </source>
</evidence>
<feature type="non-terminal residue" evidence="11">
    <location>
        <position position="1"/>
    </location>
</feature>
<evidence type="ECO:0000313" key="11">
    <source>
        <dbReference type="EMBL" id="AEB26289.1"/>
    </source>
</evidence>
<evidence type="ECO:0000256" key="7">
    <source>
        <dbReference type="PIRSR" id="PIRSR000862-1"/>
    </source>
</evidence>
<comment type="similarity">
    <text evidence="1">Belongs to the AB hydrolase superfamily. Lipase family.</text>
</comment>
<feature type="active site" description="Nucleophile" evidence="7">
    <location>
        <position position="176"/>
    </location>
</feature>
<keyword evidence="6" id="KW-0325">Glycoprotein</keyword>
<sequence length="402" mass="44716">RITCFVFIVLVLQCSAGAINNGALFSNLTTVPLSKEANKGTGFVDLATKFGYKSESHVITTEDGYILTLHRIPPKAHCTKKAPLFLFPNIHMTSAGFLGIAKQSPGFIFADDCYDVWFGNIRGTQYGRKHVTLDPDHDLEFWKFHVHQNAIYDAPASIDYILEKTGSEQVIFIGYSQGSTAFFIMNSEKPDYTTAKVSLHVGLAPFTRMINSRSLAIRTLSTSVNTLRLPLEAAGIWEILAKGFPAQGSLALVCQIKLLADLVCGISTALIDAPHPGSLPADEQQRIYQNFLDGTSVETLAFYGQLENSNKFYKFNYGLTENLARYGCATPPTYKFDTTNVPVLMFQGLNDGMVAVEDTDWAIDQMPNVVDYIKPADPLWNHLDDIYSIYWKDTIYAPMKKI</sequence>
<evidence type="ECO:0000256" key="5">
    <source>
        <dbReference type="ARBA" id="ARBA00023098"/>
    </source>
</evidence>
<gene>
    <name evidence="11" type="primary">Lpl07</name>
</gene>
<feature type="chain" id="PRO_5003327068" evidence="8">
    <location>
        <begin position="19"/>
        <end position="402"/>
    </location>
</feature>
<proteinExistence type="evidence at transcript level"/>
<keyword evidence="5" id="KW-0443">Lipid metabolism</keyword>
<evidence type="ECO:0000256" key="3">
    <source>
        <dbReference type="ARBA" id="ARBA00022801"/>
    </source>
</evidence>